<gene>
    <name evidence="1" type="ORF">JG559_05720</name>
</gene>
<dbReference type="EMBL" id="CP068242">
    <property type="protein sequence ID" value="QQV79648.1"/>
    <property type="molecule type" value="Genomic_DNA"/>
</dbReference>
<dbReference type="AlphaFoldDB" id="A0A974S685"/>
<proteinExistence type="predicted"/>
<organism evidence="1">
    <name type="scientific">Enterococcus faecalis</name>
    <name type="common">Streptococcus faecalis</name>
    <dbReference type="NCBI Taxonomy" id="1351"/>
    <lineage>
        <taxon>Bacteria</taxon>
        <taxon>Bacillati</taxon>
        <taxon>Bacillota</taxon>
        <taxon>Bacilli</taxon>
        <taxon>Lactobacillales</taxon>
        <taxon>Enterococcaceae</taxon>
        <taxon>Enterococcus</taxon>
    </lineage>
</organism>
<accession>A0A974S685</accession>
<evidence type="ECO:0000313" key="1">
    <source>
        <dbReference type="EMBL" id="QQV79648.1"/>
    </source>
</evidence>
<reference evidence="1" key="1">
    <citation type="submission" date="2021-01" db="EMBL/GenBank/DDBJ databases">
        <title>Enterococcus.</title>
        <authorList>
            <person name="Du X."/>
            <person name="Wang N."/>
        </authorList>
    </citation>
    <scope>NUCLEOTIDE SEQUENCE [LARGE SCALE GENOMIC DNA]</scope>
    <source>
        <strain evidence="1">T90-2</strain>
    </source>
</reference>
<sequence>MIVKVATKSKRPGWLKKRLPFYLAECSCGLQFFAGSAMSPPVINPIFRSDDCFSNRCVSLCSTLFLQEKNTIFKVVS</sequence>
<name>A0A974S685_ENTFL</name>
<protein>
    <submittedName>
        <fullName evidence="1">Uncharacterized protein</fullName>
    </submittedName>
</protein>